<organism evidence="1 2">
    <name type="scientific">Rattus norvegicus</name>
    <name type="common">Rat</name>
    <dbReference type="NCBI Taxonomy" id="10116"/>
    <lineage>
        <taxon>Eukaryota</taxon>
        <taxon>Metazoa</taxon>
        <taxon>Chordata</taxon>
        <taxon>Craniata</taxon>
        <taxon>Vertebrata</taxon>
        <taxon>Euteleostomi</taxon>
        <taxon>Mammalia</taxon>
        <taxon>Eutheria</taxon>
        <taxon>Euarchontoglires</taxon>
        <taxon>Glires</taxon>
        <taxon>Rodentia</taxon>
        <taxon>Myomorpha</taxon>
        <taxon>Muroidea</taxon>
        <taxon>Muridae</taxon>
        <taxon>Murinae</taxon>
        <taxon>Rattus</taxon>
    </lineage>
</organism>
<evidence type="ECO:0000313" key="2">
    <source>
        <dbReference type="Proteomes" id="UP000234681"/>
    </source>
</evidence>
<reference evidence="1 2" key="1">
    <citation type="submission" date="2005-07" db="EMBL/GenBank/DDBJ databases">
        <authorList>
            <person name="Mural R.J."/>
            <person name="Li P.W."/>
            <person name="Adams M.D."/>
            <person name="Amanatides P.G."/>
            <person name="Baden-Tillson H."/>
            <person name="Barnstead M."/>
            <person name="Chin S.H."/>
            <person name="Dew I."/>
            <person name="Evans C.A."/>
            <person name="Ferriera S."/>
            <person name="Flanigan M."/>
            <person name="Fosler C."/>
            <person name="Glodek A."/>
            <person name="Gu Z."/>
            <person name="Holt R.A."/>
            <person name="Jennings D."/>
            <person name="Kraft C.L."/>
            <person name="Lu F."/>
            <person name="Nguyen T."/>
            <person name="Nusskern D.R."/>
            <person name="Pfannkoch C.M."/>
            <person name="Sitter C."/>
            <person name="Sutton G.G."/>
            <person name="Venter J.C."/>
            <person name="Wang Z."/>
            <person name="Woodage T."/>
            <person name="Zheng X.H."/>
            <person name="Zhong F."/>
        </authorList>
    </citation>
    <scope>NUCLEOTIDE SEQUENCE [LARGE SCALE GENOMIC DNA]</scope>
    <source>
        <strain>BN</strain>
        <strain evidence="2">Sprague-Dawley</strain>
    </source>
</reference>
<dbReference type="Proteomes" id="UP000234681">
    <property type="component" value="Chromosome 10"/>
</dbReference>
<proteinExistence type="predicted"/>
<name>A6HL43_RAT</name>
<dbReference type="AlphaFoldDB" id="A6HL43"/>
<protein>
    <submittedName>
        <fullName evidence="1">Similar to phosphatidylglycerophosphate synthase (Predicted), isoform CRA_b</fullName>
    </submittedName>
</protein>
<accession>A6HL43</accession>
<gene>
    <name evidence="1" type="primary">RGD1305052_predicted</name>
    <name evidence="1" type="ORF">rCG_34712</name>
</gene>
<sequence>MALMKMTGMTGVRSFSFASAMTPVWVSQRAPVGTMELRVWVPQGRQNPLFGVLTVKKGGTVGREAWPPTSPLFSETGQ</sequence>
<dbReference type="EMBL" id="CH473948">
    <property type="protein sequence ID" value="EDM06747.1"/>
    <property type="molecule type" value="Genomic_DNA"/>
</dbReference>
<evidence type="ECO:0000313" key="1">
    <source>
        <dbReference type="EMBL" id="EDM06747.1"/>
    </source>
</evidence>